<keyword evidence="3" id="KW-1185">Reference proteome</keyword>
<dbReference type="Proteomes" id="UP000015464">
    <property type="component" value="Unassembled WGS sequence"/>
</dbReference>
<evidence type="ECO:0000259" key="1">
    <source>
        <dbReference type="Pfam" id="PF13259"/>
    </source>
</evidence>
<evidence type="ECO:0000313" key="2">
    <source>
        <dbReference type="EMBL" id="EPY51014.1"/>
    </source>
</evidence>
<gene>
    <name evidence="2" type="ORF">SPOG_04897</name>
</gene>
<dbReference type="GeneID" id="25039210"/>
<sequence length="89" mass="10516">MQETRNMQDWEVGVNEWYKRRSAWLLDHDKLTNEHSSNEVVISKDVYLNVYKMLVHQEQKLKRPVKLSSIVGVLKAGWVEEGFWPATSK</sequence>
<dbReference type="Pfam" id="PF13259">
    <property type="entry name" value="clamp_Gag1-like"/>
    <property type="match status" value="1"/>
</dbReference>
<proteinExistence type="predicted"/>
<protein>
    <recommendedName>
        <fullName evidence="1">Gag1-like clamp domain-containing protein</fullName>
    </recommendedName>
</protein>
<dbReference type="HOGENOM" id="CLU_164937_0_0_1"/>
<organism evidence="2 3">
    <name type="scientific">Schizosaccharomyces cryophilus (strain OY26 / ATCC MYA-4695 / CBS 11777 / NBRC 106824 / NRRL Y48691)</name>
    <name type="common">Fission yeast</name>
    <dbReference type="NCBI Taxonomy" id="653667"/>
    <lineage>
        <taxon>Eukaryota</taxon>
        <taxon>Fungi</taxon>
        <taxon>Dikarya</taxon>
        <taxon>Ascomycota</taxon>
        <taxon>Taphrinomycotina</taxon>
        <taxon>Schizosaccharomycetes</taxon>
        <taxon>Schizosaccharomycetales</taxon>
        <taxon>Schizosaccharomycetaceae</taxon>
        <taxon>Schizosaccharomyces</taxon>
    </lineage>
</organism>
<feature type="domain" description="Gag1-like clamp" evidence="1">
    <location>
        <begin position="3"/>
        <end position="85"/>
    </location>
</feature>
<dbReference type="OMA" id="NIMDSGN"/>
<dbReference type="STRING" id="653667.S9VXS5"/>
<dbReference type="EMBL" id="KE546992">
    <property type="protein sequence ID" value="EPY51014.1"/>
    <property type="molecule type" value="Genomic_DNA"/>
</dbReference>
<dbReference type="RefSeq" id="XP_013024539.1">
    <property type="nucleotide sequence ID" value="XM_013169085.1"/>
</dbReference>
<dbReference type="OrthoDB" id="3366194at2759"/>
<dbReference type="eggNOG" id="ENOG502SEXD">
    <property type="taxonomic scope" value="Eukaryota"/>
</dbReference>
<dbReference type="AlphaFoldDB" id="S9VXS5"/>
<dbReference type="InterPro" id="IPR025124">
    <property type="entry name" value="Gag1-like_clamp"/>
</dbReference>
<reference evidence="2 3" key="1">
    <citation type="journal article" date="2011" name="Science">
        <title>Comparative functional genomics of the fission yeasts.</title>
        <authorList>
            <person name="Rhind N."/>
            <person name="Chen Z."/>
            <person name="Yassour M."/>
            <person name="Thompson D.A."/>
            <person name="Haas B.J."/>
            <person name="Habib N."/>
            <person name="Wapinski I."/>
            <person name="Roy S."/>
            <person name="Lin M.F."/>
            <person name="Heiman D.I."/>
            <person name="Young S.K."/>
            <person name="Furuya K."/>
            <person name="Guo Y."/>
            <person name="Pidoux A."/>
            <person name="Chen H.M."/>
            <person name="Robbertse B."/>
            <person name="Goldberg J.M."/>
            <person name="Aoki K."/>
            <person name="Bayne E.H."/>
            <person name="Berlin A.M."/>
            <person name="Desjardins C.A."/>
            <person name="Dobbs E."/>
            <person name="Dukaj L."/>
            <person name="Fan L."/>
            <person name="FitzGerald M.G."/>
            <person name="French C."/>
            <person name="Gujja S."/>
            <person name="Hansen K."/>
            <person name="Keifenheim D."/>
            <person name="Levin J.Z."/>
            <person name="Mosher R.A."/>
            <person name="Mueller C.A."/>
            <person name="Pfiffner J."/>
            <person name="Priest M."/>
            <person name="Russ C."/>
            <person name="Smialowska A."/>
            <person name="Swoboda P."/>
            <person name="Sykes S.M."/>
            <person name="Vaughn M."/>
            <person name="Vengrova S."/>
            <person name="Yoder R."/>
            <person name="Zeng Q."/>
            <person name="Allshire R."/>
            <person name="Baulcombe D."/>
            <person name="Birren B.W."/>
            <person name="Brown W."/>
            <person name="Ekwall K."/>
            <person name="Kellis M."/>
            <person name="Leatherwood J."/>
            <person name="Levin H."/>
            <person name="Margalit H."/>
            <person name="Martienssen R."/>
            <person name="Nieduszynski C.A."/>
            <person name="Spatafora J.W."/>
            <person name="Friedman N."/>
            <person name="Dalgaard J.Z."/>
            <person name="Baumann P."/>
            <person name="Niki H."/>
            <person name="Regev A."/>
            <person name="Nusbaum C."/>
        </authorList>
    </citation>
    <scope>NUCLEOTIDE SEQUENCE [LARGE SCALE GENOMIC DNA]</scope>
    <source>
        <strain evidence="3">OY26 / ATCC MYA-4695 / CBS 11777 / NBRC 106824 / NRRL Y48691</strain>
    </source>
</reference>
<accession>S9VXS5</accession>
<evidence type="ECO:0000313" key="3">
    <source>
        <dbReference type="Proteomes" id="UP000015464"/>
    </source>
</evidence>
<name>S9VXS5_SCHCR</name>